<dbReference type="PANTHER" id="PTHR24305:SF157">
    <property type="entry name" value="N-ACETYLTRYPTOPHAN 6-HYDROXYLASE IVOC-RELATED"/>
    <property type="match status" value="1"/>
</dbReference>
<evidence type="ECO:0000256" key="9">
    <source>
        <dbReference type="ARBA" id="ARBA00023002"/>
    </source>
</evidence>
<comment type="pathway">
    <text evidence="3">Mycotoxin biosynthesis.</text>
</comment>
<evidence type="ECO:0000256" key="13">
    <source>
        <dbReference type="ARBA" id="ARBA00051517"/>
    </source>
</evidence>
<evidence type="ECO:0000256" key="5">
    <source>
        <dbReference type="ARBA" id="ARBA00022617"/>
    </source>
</evidence>
<comment type="similarity">
    <text evidence="4 16">Belongs to the cytochrome P450 family.</text>
</comment>
<dbReference type="GeneID" id="36551694"/>
<keyword evidence="6 17" id="KW-0812">Transmembrane</keyword>
<evidence type="ECO:0000256" key="12">
    <source>
        <dbReference type="ARBA" id="ARBA00023136"/>
    </source>
</evidence>
<keyword evidence="19" id="KW-1185">Reference proteome</keyword>
<evidence type="ECO:0000256" key="16">
    <source>
        <dbReference type="RuleBase" id="RU000461"/>
    </source>
</evidence>
<keyword evidence="5 15" id="KW-0349">Heme</keyword>
<evidence type="ECO:0000256" key="17">
    <source>
        <dbReference type="SAM" id="Phobius"/>
    </source>
</evidence>
<dbReference type="SUPFAM" id="SSF48264">
    <property type="entry name" value="Cytochrome P450"/>
    <property type="match status" value="1"/>
</dbReference>
<dbReference type="GO" id="GO:0016020">
    <property type="term" value="C:membrane"/>
    <property type="evidence" value="ECO:0007669"/>
    <property type="project" value="UniProtKB-SubCell"/>
</dbReference>
<evidence type="ECO:0000256" key="4">
    <source>
        <dbReference type="ARBA" id="ARBA00010617"/>
    </source>
</evidence>
<dbReference type="EMBL" id="MSFO01000003">
    <property type="protein sequence ID" value="PLB50928.1"/>
    <property type="molecule type" value="Genomic_DNA"/>
</dbReference>
<dbReference type="GO" id="GO:0005506">
    <property type="term" value="F:iron ion binding"/>
    <property type="evidence" value="ECO:0007669"/>
    <property type="project" value="InterPro"/>
</dbReference>
<organism evidence="18 19">
    <name type="scientific">Aspergillus steynii IBT 23096</name>
    <dbReference type="NCBI Taxonomy" id="1392250"/>
    <lineage>
        <taxon>Eukaryota</taxon>
        <taxon>Fungi</taxon>
        <taxon>Dikarya</taxon>
        <taxon>Ascomycota</taxon>
        <taxon>Pezizomycotina</taxon>
        <taxon>Eurotiomycetes</taxon>
        <taxon>Eurotiomycetidae</taxon>
        <taxon>Eurotiales</taxon>
        <taxon>Aspergillaceae</taxon>
        <taxon>Aspergillus</taxon>
        <taxon>Aspergillus subgen. Circumdati</taxon>
    </lineage>
</organism>
<dbReference type="PRINTS" id="PR00385">
    <property type="entry name" value="P450"/>
</dbReference>
<comment type="subcellular location">
    <subcellularLocation>
        <location evidence="2">Membrane</location>
        <topology evidence="2">Single-pass membrane protein</topology>
    </subcellularLocation>
</comment>
<evidence type="ECO:0000313" key="18">
    <source>
        <dbReference type="EMBL" id="PLB50928.1"/>
    </source>
</evidence>
<evidence type="ECO:0000256" key="8">
    <source>
        <dbReference type="ARBA" id="ARBA00022989"/>
    </source>
</evidence>
<feature type="binding site" description="axial binding residue" evidence="15">
    <location>
        <position position="447"/>
    </location>
    <ligand>
        <name>heme</name>
        <dbReference type="ChEBI" id="CHEBI:30413"/>
    </ligand>
    <ligandPart>
        <name>Fe</name>
        <dbReference type="ChEBI" id="CHEBI:18248"/>
    </ligandPart>
</feature>
<name>A0A2I2GDF5_9EURO</name>
<dbReference type="GO" id="GO:0020037">
    <property type="term" value="F:heme binding"/>
    <property type="evidence" value="ECO:0007669"/>
    <property type="project" value="InterPro"/>
</dbReference>
<evidence type="ECO:0000313" key="19">
    <source>
        <dbReference type="Proteomes" id="UP000234275"/>
    </source>
</evidence>
<dbReference type="InterPro" id="IPR002401">
    <property type="entry name" value="Cyt_P450_E_grp-I"/>
</dbReference>
<keyword evidence="10 15" id="KW-0408">Iron</keyword>
<dbReference type="Proteomes" id="UP000234275">
    <property type="component" value="Unassembled WGS sequence"/>
</dbReference>
<dbReference type="AlphaFoldDB" id="A0A2I2GDF5"/>
<protein>
    <recommendedName>
        <fullName evidence="14">Cytochrome P450 monooxygenase otaC</fullName>
    </recommendedName>
</protein>
<dbReference type="Gene3D" id="1.10.630.10">
    <property type="entry name" value="Cytochrome P450"/>
    <property type="match status" value="1"/>
</dbReference>
<evidence type="ECO:0000256" key="6">
    <source>
        <dbReference type="ARBA" id="ARBA00022692"/>
    </source>
</evidence>
<dbReference type="GO" id="GO:0004497">
    <property type="term" value="F:monooxygenase activity"/>
    <property type="evidence" value="ECO:0007669"/>
    <property type="project" value="UniProtKB-KW"/>
</dbReference>
<evidence type="ECO:0000256" key="7">
    <source>
        <dbReference type="ARBA" id="ARBA00022723"/>
    </source>
</evidence>
<dbReference type="FunFam" id="1.10.630.10:FF:000069">
    <property type="entry name" value="Cytochrome P450, putative (Eurofung)"/>
    <property type="match status" value="1"/>
</dbReference>
<evidence type="ECO:0000256" key="11">
    <source>
        <dbReference type="ARBA" id="ARBA00023033"/>
    </source>
</evidence>
<keyword evidence="8 17" id="KW-1133">Transmembrane helix</keyword>
<dbReference type="InterPro" id="IPR001128">
    <property type="entry name" value="Cyt_P450"/>
</dbReference>
<dbReference type="GO" id="GO:0016705">
    <property type="term" value="F:oxidoreductase activity, acting on paired donors, with incorporation or reduction of molecular oxygen"/>
    <property type="evidence" value="ECO:0007669"/>
    <property type="project" value="InterPro"/>
</dbReference>
<dbReference type="PROSITE" id="PS00086">
    <property type="entry name" value="CYTOCHROME_P450"/>
    <property type="match status" value="1"/>
</dbReference>
<dbReference type="InterPro" id="IPR050121">
    <property type="entry name" value="Cytochrome_P450_monoxygenase"/>
</dbReference>
<evidence type="ECO:0000256" key="10">
    <source>
        <dbReference type="ARBA" id="ARBA00023004"/>
    </source>
</evidence>
<accession>A0A2I2GDF5</accession>
<keyword evidence="9 16" id="KW-0560">Oxidoreductase</keyword>
<keyword evidence="12 17" id="KW-0472">Membrane</keyword>
<evidence type="ECO:0000256" key="1">
    <source>
        <dbReference type="ARBA" id="ARBA00001971"/>
    </source>
</evidence>
<dbReference type="OrthoDB" id="3945418at2759"/>
<evidence type="ECO:0000256" key="14">
    <source>
        <dbReference type="ARBA" id="ARBA00069646"/>
    </source>
</evidence>
<proteinExistence type="inferred from homology"/>
<dbReference type="STRING" id="1392250.A0A2I2GDF5"/>
<evidence type="ECO:0000256" key="3">
    <source>
        <dbReference type="ARBA" id="ARBA00004685"/>
    </source>
</evidence>
<dbReference type="InterPro" id="IPR017972">
    <property type="entry name" value="Cyt_P450_CS"/>
</dbReference>
<dbReference type="CDD" id="cd11062">
    <property type="entry name" value="CYP58-like"/>
    <property type="match status" value="1"/>
</dbReference>
<gene>
    <name evidence="18" type="ORF">P170DRAFT_353749</name>
</gene>
<sequence length="503" mass="59124">MLQLLLEPFYVVLVWICYLLAITIYRLYLSPLAKFPGPKLAALTRWYETYYDTYCYGKYTFEIARMHEKYGPIVRISPWELHVNDPDFYEVLYCRSSPRNKYEYFTKQFGLIRTVVSTIDHNHHRLLRSNMNPYFSTSRIRSLEPLIQNLVNKLCHRLKEYKDTGKPIDIHHAYICFTTDVVSDYTMGVGFHYLDEPGFVPEWNATLATGAKTSVYMRPFPWLRCLLDALPERVLLRMFPEAILTTQFKRRCEKIMHSIMDEQRAESYGKTRRQFSHPTFFHDVLNSTLPPEEKSPERLSQEVQLVIGAGSESTSKMLAWTTFYLLENKEKMDKLKEELNRLDPDYTASLVDFEQMPYLTSVMLEGLRLSYGISSRLPRIAPDTPLQFEEWTIPAGTPVEMTSVLMHHNEKVFPDSHTFIPERWMDLGERKRLEKYMVSFSKGSRQCLGMNLAKAEILLLLPKICREFEFELFETTREDVTIAHDLFLPYPREDSKGVRVLVH</sequence>
<evidence type="ECO:0000256" key="15">
    <source>
        <dbReference type="PIRSR" id="PIRSR602401-1"/>
    </source>
</evidence>
<reference evidence="18 19" key="1">
    <citation type="submission" date="2016-12" db="EMBL/GenBank/DDBJ databases">
        <title>The genomes of Aspergillus section Nigri reveals drivers in fungal speciation.</title>
        <authorList>
            <consortium name="DOE Joint Genome Institute"/>
            <person name="Vesth T.C."/>
            <person name="Nybo J."/>
            <person name="Theobald S."/>
            <person name="Brandl J."/>
            <person name="Frisvad J.C."/>
            <person name="Nielsen K.F."/>
            <person name="Lyhne E.K."/>
            <person name="Kogle M.E."/>
            <person name="Kuo A."/>
            <person name="Riley R."/>
            <person name="Clum A."/>
            <person name="Nolan M."/>
            <person name="Lipzen A."/>
            <person name="Salamov A."/>
            <person name="Henrissat B."/>
            <person name="Wiebenga A."/>
            <person name="De Vries R.P."/>
            <person name="Grigoriev I.V."/>
            <person name="Mortensen U.H."/>
            <person name="Andersen M.R."/>
            <person name="Baker S.E."/>
        </authorList>
    </citation>
    <scope>NUCLEOTIDE SEQUENCE [LARGE SCALE GENOMIC DNA]</scope>
    <source>
        <strain evidence="18 19">IBT 23096</strain>
    </source>
</reference>
<evidence type="ECO:0000256" key="2">
    <source>
        <dbReference type="ARBA" id="ARBA00004167"/>
    </source>
</evidence>
<comment type="cofactor">
    <cofactor evidence="1 15">
        <name>heme</name>
        <dbReference type="ChEBI" id="CHEBI:30413"/>
    </cofactor>
</comment>
<comment type="catalytic activity">
    <reaction evidence="13">
        <text>7-methylmellein + 3 reduced [NADPH--hemoprotein reductase] + 3 O2 = 7-carboxymellein + 3 oxidized [NADPH--hemoprotein reductase] + 4 H2O + 4 H(+)</text>
        <dbReference type="Rhea" id="RHEA:72771"/>
        <dbReference type="Rhea" id="RHEA-COMP:11964"/>
        <dbReference type="Rhea" id="RHEA-COMP:11965"/>
        <dbReference type="ChEBI" id="CHEBI:15377"/>
        <dbReference type="ChEBI" id="CHEBI:15378"/>
        <dbReference type="ChEBI" id="CHEBI:15379"/>
        <dbReference type="ChEBI" id="CHEBI:57618"/>
        <dbReference type="ChEBI" id="CHEBI:58210"/>
        <dbReference type="ChEBI" id="CHEBI:192524"/>
        <dbReference type="ChEBI" id="CHEBI:192525"/>
    </reaction>
    <physiologicalReaction direction="left-to-right" evidence="13">
        <dbReference type="Rhea" id="RHEA:72772"/>
    </physiologicalReaction>
</comment>
<feature type="transmembrane region" description="Helical" evidence="17">
    <location>
        <begin position="12"/>
        <end position="29"/>
    </location>
</feature>
<dbReference type="InterPro" id="IPR036396">
    <property type="entry name" value="Cyt_P450_sf"/>
</dbReference>
<keyword evidence="11 16" id="KW-0503">Monooxygenase</keyword>
<dbReference type="VEuPathDB" id="FungiDB:P170DRAFT_353749"/>
<keyword evidence="7 15" id="KW-0479">Metal-binding</keyword>
<dbReference type="RefSeq" id="XP_024706230.1">
    <property type="nucleotide sequence ID" value="XM_024843994.1"/>
</dbReference>
<comment type="caution">
    <text evidence="18">The sequence shown here is derived from an EMBL/GenBank/DDBJ whole genome shotgun (WGS) entry which is preliminary data.</text>
</comment>
<dbReference type="Pfam" id="PF00067">
    <property type="entry name" value="p450"/>
    <property type="match status" value="1"/>
</dbReference>
<dbReference type="PRINTS" id="PR00463">
    <property type="entry name" value="EP450I"/>
</dbReference>
<dbReference type="PANTHER" id="PTHR24305">
    <property type="entry name" value="CYTOCHROME P450"/>
    <property type="match status" value="1"/>
</dbReference>